<gene>
    <name evidence="8" type="ORF">COB13_02720</name>
</gene>
<feature type="transmembrane region" description="Helical" evidence="6">
    <location>
        <begin position="746"/>
        <end position="770"/>
    </location>
</feature>
<reference key="1">
    <citation type="submission" date="2017-08" db="EMBL/GenBank/DDBJ databases">
        <title>A dynamic microbial community with high functional redundancy inhabits the cold, oxic subseafloor aquifer.</title>
        <authorList>
            <person name="Tully B.J."/>
            <person name="Wheat C.G."/>
            <person name="Glazer B.T."/>
            <person name="Huber J.A."/>
        </authorList>
    </citation>
    <scope>NUCLEOTIDE SEQUENCE [LARGE SCALE GENOMIC DNA]</scope>
</reference>
<feature type="transmembrane region" description="Helical" evidence="6">
    <location>
        <begin position="232"/>
        <end position="250"/>
    </location>
</feature>
<feature type="transmembrane region" description="Helical" evidence="6">
    <location>
        <begin position="357"/>
        <end position="380"/>
    </location>
</feature>
<dbReference type="Gene3D" id="1.20.1640.10">
    <property type="entry name" value="Multidrug efflux transporter AcrB transmembrane domain"/>
    <property type="match status" value="2"/>
</dbReference>
<dbReference type="InterPro" id="IPR050545">
    <property type="entry name" value="Mycobact_MmpL"/>
</dbReference>
<name>A0A2A4Z980_9PROT</name>
<protein>
    <recommendedName>
        <fullName evidence="7">SSD domain-containing protein</fullName>
    </recommendedName>
</protein>
<dbReference type="PANTHER" id="PTHR33406">
    <property type="entry name" value="MEMBRANE PROTEIN MJ1562-RELATED"/>
    <property type="match status" value="1"/>
</dbReference>
<keyword evidence="4 6" id="KW-1133">Transmembrane helix</keyword>
<evidence type="ECO:0000256" key="2">
    <source>
        <dbReference type="ARBA" id="ARBA00022475"/>
    </source>
</evidence>
<organism evidence="8">
    <name type="scientific">OCS116 cluster bacterium</name>
    <dbReference type="NCBI Taxonomy" id="2030921"/>
    <lineage>
        <taxon>Bacteria</taxon>
        <taxon>Pseudomonadati</taxon>
        <taxon>Pseudomonadota</taxon>
        <taxon>Alphaproteobacteria</taxon>
        <taxon>OCS116 cluster</taxon>
    </lineage>
</organism>
<keyword evidence="3 6" id="KW-0812">Transmembrane</keyword>
<keyword evidence="5 6" id="KW-0472">Membrane</keyword>
<proteinExistence type="predicted"/>
<keyword evidence="2" id="KW-1003">Cell membrane</keyword>
<evidence type="ECO:0000256" key="4">
    <source>
        <dbReference type="ARBA" id="ARBA00022989"/>
    </source>
</evidence>
<evidence type="ECO:0000256" key="1">
    <source>
        <dbReference type="ARBA" id="ARBA00004651"/>
    </source>
</evidence>
<feature type="transmembrane region" description="Helical" evidence="6">
    <location>
        <begin position="643"/>
        <end position="663"/>
    </location>
</feature>
<feature type="domain" description="SSD" evidence="7">
    <location>
        <begin position="643"/>
        <end position="768"/>
    </location>
</feature>
<dbReference type="EMBL" id="NVUS01000002">
    <property type="protein sequence ID" value="PCJ03552.1"/>
    <property type="molecule type" value="Genomic_DNA"/>
</dbReference>
<feature type="transmembrane region" description="Helical" evidence="6">
    <location>
        <begin position="283"/>
        <end position="307"/>
    </location>
</feature>
<feature type="domain" description="SSD" evidence="7">
    <location>
        <begin position="261"/>
        <end position="382"/>
    </location>
</feature>
<feature type="transmembrane region" description="Helical" evidence="6">
    <location>
        <begin position="711"/>
        <end position="734"/>
    </location>
</feature>
<feature type="transmembrane region" description="Helical" evidence="6">
    <location>
        <begin position="616"/>
        <end position="636"/>
    </location>
</feature>
<evidence type="ECO:0000256" key="5">
    <source>
        <dbReference type="ARBA" id="ARBA00023136"/>
    </source>
</evidence>
<dbReference type="InterPro" id="IPR000731">
    <property type="entry name" value="SSD"/>
</dbReference>
<accession>A0A2A4Z980</accession>
<feature type="transmembrane region" description="Helical" evidence="6">
    <location>
        <begin position="328"/>
        <end position="351"/>
    </location>
</feature>
<evidence type="ECO:0000256" key="3">
    <source>
        <dbReference type="ARBA" id="ARBA00022692"/>
    </source>
</evidence>
<dbReference type="PROSITE" id="PS50156">
    <property type="entry name" value="SSD"/>
    <property type="match status" value="2"/>
</dbReference>
<dbReference type="AlphaFoldDB" id="A0A2A4Z980"/>
<feature type="transmembrane region" description="Helical" evidence="6">
    <location>
        <begin position="255"/>
        <end position="277"/>
    </location>
</feature>
<evidence type="ECO:0000313" key="8">
    <source>
        <dbReference type="EMBL" id="PCJ03552.1"/>
    </source>
</evidence>
<dbReference type="SUPFAM" id="SSF82866">
    <property type="entry name" value="Multidrug efflux transporter AcrB transmembrane domain"/>
    <property type="match status" value="2"/>
</dbReference>
<dbReference type="GO" id="GO:0005886">
    <property type="term" value="C:plasma membrane"/>
    <property type="evidence" value="ECO:0007669"/>
    <property type="project" value="UniProtKB-SubCell"/>
</dbReference>
<feature type="transmembrane region" description="Helical" evidence="6">
    <location>
        <begin position="669"/>
        <end position="690"/>
    </location>
</feature>
<feature type="transmembrane region" description="Helical" evidence="6">
    <location>
        <begin position="428"/>
        <end position="444"/>
    </location>
</feature>
<evidence type="ECO:0000259" key="7">
    <source>
        <dbReference type="PROSITE" id="PS50156"/>
    </source>
</evidence>
<dbReference type="Pfam" id="PF03176">
    <property type="entry name" value="MMPL"/>
    <property type="match status" value="2"/>
</dbReference>
<sequence>MNKKRFRLESIGYFSHKYSKITLILIALITVFMWFGQYRIVFNSNVTDLFKDDSPQYHLFEKVNDLFSGNDDEFLLTISGKNLLSVENVSKLNDLQLELEFNDDVEAVLSPFSMRDFPDENGKMGPLFPAEITTDNIDQVLTHAQSHPLVGGKLLSADRELILYVITTKPQQVELKQGEGKGLAERDAQLDLRTRLLDLAKTQIADSSLAFEMSGLSIFKAEIIGYMLYDQLSFTIFGVLFGFIISWIYFRRMKFVALAGLPTVVAMITMRGMFGWFDIEMDVLSNIAPILIMVISFCDSVHLVYGIRRRLEQGYNRDDAIRLTVRHIGPACVLTSLTTGIAMVSLLAAGHPIISKFGFICTFGTGFAFVITLTLIPALAKLILPEKMQISHLVTEAEPGARHPLMHRILDSYTEFCKKVFIKWPMRVSVMAVILMALLSYFYVQNEPRYRYVDNLPQHNEAFIGVSKIEQKLSGTNEIRIFIEFDQDYQLRSETTFELYRRIEAELAATSFVKDTFSMATLRGYVQKNSVDKSVEQFFAFIDENADSANGLLREDNKQSLVIGLLPDTDASALLPELRILEQKIAAIDEEFADAKLYVTGILPLSARASYNMIDMLNYSLLFAIMGGVLIVAISFRSVYAGIFALIANIIPIGLAGFYLYIFDEGLQFTSVVAFTIGFGIAVDNTIHVVHRYSRAIRDGLNIEDALLKTMDSVTSVLVVTSLVLGGGIGIVMLSEMPLIKLYGALLTMLVFAALLTDTLLLPSAMRIFYNYKLKKNQKNNQQND</sequence>
<reference evidence="8" key="2">
    <citation type="journal article" date="2018" name="ISME J.">
        <title>A dynamic microbial community with high functional redundancy inhabits the cold, oxic subseafloor aquifer.</title>
        <authorList>
            <person name="Tully B.J."/>
            <person name="Wheat C.G."/>
            <person name="Glazer B.T."/>
            <person name="Huber J.A."/>
        </authorList>
    </citation>
    <scope>NUCLEOTIDE SEQUENCE</scope>
    <source>
        <strain evidence="8">NORP83</strain>
    </source>
</reference>
<dbReference type="InterPro" id="IPR004869">
    <property type="entry name" value="MMPL_dom"/>
</dbReference>
<dbReference type="PANTHER" id="PTHR33406:SF12">
    <property type="entry name" value="BLR2997 PROTEIN"/>
    <property type="match status" value="1"/>
</dbReference>
<comment type="caution">
    <text evidence="8">The sequence shown here is derived from an EMBL/GenBank/DDBJ whole genome shotgun (WGS) entry which is preliminary data.</text>
</comment>
<comment type="subcellular location">
    <subcellularLocation>
        <location evidence="1">Cell membrane</location>
        <topology evidence="1">Multi-pass membrane protein</topology>
    </subcellularLocation>
</comment>
<feature type="transmembrane region" description="Helical" evidence="6">
    <location>
        <begin position="21"/>
        <end position="41"/>
    </location>
</feature>
<evidence type="ECO:0000256" key="6">
    <source>
        <dbReference type="SAM" id="Phobius"/>
    </source>
</evidence>